<dbReference type="InterPro" id="IPR033121">
    <property type="entry name" value="PEPTIDASE_A1"/>
</dbReference>
<dbReference type="GO" id="GO:0004190">
    <property type="term" value="F:aspartic-type endopeptidase activity"/>
    <property type="evidence" value="ECO:0007669"/>
    <property type="project" value="UniProtKB-KW"/>
</dbReference>
<feature type="active site" evidence="5">
    <location>
        <position position="158"/>
    </location>
</feature>
<dbReference type="AlphaFoldDB" id="A0A165JMA9"/>
<dbReference type="OrthoDB" id="2747330at2759"/>
<evidence type="ECO:0000313" key="10">
    <source>
        <dbReference type="Proteomes" id="UP000076842"/>
    </source>
</evidence>
<dbReference type="PRINTS" id="PR00792">
    <property type="entry name" value="PEPSIN"/>
</dbReference>
<evidence type="ECO:0000256" key="3">
    <source>
        <dbReference type="ARBA" id="ARBA00022750"/>
    </source>
</evidence>
<dbReference type="InParanoid" id="A0A165JMA9"/>
<dbReference type="FunFam" id="2.40.70.10:FF:000026">
    <property type="entry name" value="Endothiapepsin"/>
    <property type="match status" value="1"/>
</dbReference>
<keyword evidence="3 6" id="KW-0064">Aspartyl protease</keyword>
<evidence type="ECO:0000256" key="5">
    <source>
        <dbReference type="PIRSR" id="PIRSR601461-1"/>
    </source>
</evidence>
<evidence type="ECO:0000313" key="9">
    <source>
        <dbReference type="EMBL" id="KZT62028.1"/>
    </source>
</evidence>
<comment type="similarity">
    <text evidence="1 6">Belongs to the peptidase A1 family.</text>
</comment>
<feature type="compositionally biased region" description="Low complexity" evidence="7">
    <location>
        <begin position="66"/>
        <end position="75"/>
    </location>
</feature>
<reference evidence="9 10" key="1">
    <citation type="journal article" date="2016" name="Mol. Biol. Evol.">
        <title>Comparative Genomics of Early-Diverging Mushroom-Forming Fungi Provides Insights into the Origins of Lignocellulose Decay Capabilities.</title>
        <authorList>
            <person name="Nagy L.G."/>
            <person name="Riley R."/>
            <person name="Tritt A."/>
            <person name="Adam C."/>
            <person name="Daum C."/>
            <person name="Floudas D."/>
            <person name="Sun H."/>
            <person name="Yadav J.S."/>
            <person name="Pangilinan J."/>
            <person name="Larsson K.H."/>
            <person name="Matsuura K."/>
            <person name="Barry K."/>
            <person name="Labutti K."/>
            <person name="Kuo R."/>
            <person name="Ohm R.A."/>
            <person name="Bhattacharya S.S."/>
            <person name="Shirouzu T."/>
            <person name="Yoshinaga Y."/>
            <person name="Martin F.M."/>
            <person name="Grigoriev I.V."/>
            <person name="Hibbett D.S."/>
        </authorList>
    </citation>
    <scope>NUCLEOTIDE SEQUENCE [LARGE SCALE GENOMIC DNA]</scope>
    <source>
        <strain evidence="9 10">HHB12733</strain>
    </source>
</reference>
<dbReference type="PANTHER" id="PTHR47966">
    <property type="entry name" value="BETA-SITE APP-CLEAVING ENZYME, ISOFORM A-RELATED"/>
    <property type="match status" value="1"/>
</dbReference>
<dbReference type="Gene3D" id="2.40.70.10">
    <property type="entry name" value="Acid Proteases"/>
    <property type="match status" value="2"/>
</dbReference>
<keyword evidence="10" id="KW-1185">Reference proteome</keyword>
<evidence type="ECO:0000256" key="4">
    <source>
        <dbReference type="ARBA" id="ARBA00022801"/>
    </source>
</evidence>
<feature type="region of interest" description="Disordered" evidence="7">
    <location>
        <begin position="57"/>
        <end position="81"/>
    </location>
</feature>
<feature type="active site" evidence="5">
    <location>
        <position position="347"/>
    </location>
</feature>
<gene>
    <name evidence="9" type="ORF">CALCODRAFT_446657</name>
</gene>
<dbReference type="Proteomes" id="UP000076842">
    <property type="component" value="Unassembled WGS sequence"/>
</dbReference>
<dbReference type="CDD" id="cd06097">
    <property type="entry name" value="Aspergillopepsin_like"/>
    <property type="match status" value="1"/>
</dbReference>
<feature type="domain" description="Peptidase A1" evidence="8">
    <location>
        <begin position="140"/>
        <end position="456"/>
    </location>
</feature>
<dbReference type="SUPFAM" id="SSF50630">
    <property type="entry name" value="Acid proteases"/>
    <property type="match status" value="1"/>
</dbReference>
<name>A0A165JMA9_9BASI</name>
<dbReference type="PROSITE" id="PS00141">
    <property type="entry name" value="ASP_PROTEASE"/>
    <property type="match status" value="2"/>
</dbReference>
<dbReference type="InterPro" id="IPR034163">
    <property type="entry name" value="Aspergillopepsin-like_cat_dom"/>
</dbReference>
<evidence type="ECO:0000259" key="8">
    <source>
        <dbReference type="PROSITE" id="PS51767"/>
    </source>
</evidence>
<evidence type="ECO:0000256" key="2">
    <source>
        <dbReference type="ARBA" id="ARBA00022670"/>
    </source>
</evidence>
<dbReference type="InterPro" id="IPR001461">
    <property type="entry name" value="Aspartic_peptidase_A1"/>
</dbReference>
<dbReference type="InterPro" id="IPR001969">
    <property type="entry name" value="Aspartic_peptidase_AS"/>
</dbReference>
<evidence type="ECO:0000256" key="6">
    <source>
        <dbReference type="RuleBase" id="RU000454"/>
    </source>
</evidence>
<dbReference type="InterPro" id="IPR021109">
    <property type="entry name" value="Peptidase_aspartic_dom_sf"/>
</dbReference>
<dbReference type="PANTHER" id="PTHR47966:SF1">
    <property type="entry name" value="ASPARTYL PROTEINASE"/>
    <property type="match status" value="1"/>
</dbReference>
<keyword evidence="2 6" id="KW-0645">Protease</keyword>
<protein>
    <submittedName>
        <fullName evidence="9">Acid protease</fullName>
    </submittedName>
</protein>
<sequence length="463" mass="50824">MAPPGVQVNCVQNPGYKANGAKSYAKAIMRWHINRSDMTTFFIDGGKLMRRVGDALADEGDDQHSKSQSTSNSDSDSSDKRAMHAFSMSNPTRGALMIMNDRANNQSMHDAPKQRSKAGGTVMRDTAQVPAEDVQNDSEYVVPVTIGNPGVKLNLDFDTGSSDLWVWSSHTHKKAKNRTIYHPGASRTAKKAKDLSWKISYADGSEAHGIVYYDDIEVEGVKIKGQAVETATDLSGSFLNDTSSDGLLGLAFPKLNTVKPRQQRTPFEQMISQKLLDRPLFTVKLDKGDSAGFFTFGHVDGNVLRPGCDIWETYVIPDNGWWEFESRGIMIGKKEYPRPPGNTAIADTGTTLILLDDGAVHQIYSQIRGATLDHSEGGYVLPSDSHPPDIYFAAGDRYFGIPGTDLMFAPCGRKGYSFGAVQSRGGNKQDILGDVFLKRVYAVFDARDGKPRIGFGQRDFTQN</sequence>
<dbReference type="GO" id="GO:0006508">
    <property type="term" value="P:proteolysis"/>
    <property type="evidence" value="ECO:0007669"/>
    <property type="project" value="UniProtKB-KW"/>
</dbReference>
<evidence type="ECO:0000256" key="7">
    <source>
        <dbReference type="SAM" id="MobiDB-lite"/>
    </source>
</evidence>
<dbReference type="STRING" id="1353952.A0A165JMA9"/>
<keyword evidence="4 6" id="KW-0378">Hydrolase</keyword>
<dbReference type="Pfam" id="PF00026">
    <property type="entry name" value="Asp"/>
    <property type="match status" value="1"/>
</dbReference>
<proteinExistence type="inferred from homology"/>
<dbReference type="PROSITE" id="PS51767">
    <property type="entry name" value="PEPTIDASE_A1"/>
    <property type="match status" value="1"/>
</dbReference>
<evidence type="ECO:0000256" key="1">
    <source>
        <dbReference type="ARBA" id="ARBA00007447"/>
    </source>
</evidence>
<dbReference type="EMBL" id="KV423919">
    <property type="protein sequence ID" value="KZT62028.1"/>
    <property type="molecule type" value="Genomic_DNA"/>
</dbReference>
<organism evidence="9 10">
    <name type="scientific">Calocera cornea HHB12733</name>
    <dbReference type="NCBI Taxonomy" id="1353952"/>
    <lineage>
        <taxon>Eukaryota</taxon>
        <taxon>Fungi</taxon>
        <taxon>Dikarya</taxon>
        <taxon>Basidiomycota</taxon>
        <taxon>Agaricomycotina</taxon>
        <taxon>Dacrymycetes</taxon>
        <taxon>Dacrymycetales</taxon>
        <taxon>Dacrymycetaceae</taxon>
        <taxon>Calocera</taxon>
    </lineage>
</organism>
<accession>A0A165JMA9</accession>